<dbReference type="GO" id="GO:0000155">
    <property type="term" value="F:phosphorelay sensor kinase activity"/>
    <property type="evidence" value="ECO:0007669"/>
    <property type="project" value="InterPro"/>
</dbReference>
<evidence type="ECO:0000256" key="8">
    <source>
        <dbReference type="ARBA" id="ARBA00023012"/>
    </source>
</evidence>
<dbReference type="GO" id="GO:0016020">
    <property type="term" value="C:membrane"/>
    <property type="evidence" value="ECO:0007669"/>
    <property type="project" value="InterPro"/>
</dbReference>
<feature type="domain" description="Histidine kinase/HSP90-like ATPase" evidence="10">
    <location>
        <begin position="353"/>
        <end position="452"/>
    </location>
</feature>
<name>A0A9Q7AP42_9BACT</name>
<evidence type="ECO:0000256" key="4">
    <source>
        <dbReference type="ARBA" id="ARBA00022679"/>
    </source>
</evidence>
<keyword evidence="4" id="KW-0808">Transferase</keyword>
<evidence type="ECO:0000256" key="2">
    <source>
        <dbReference type="ARBA" id="ARBA00012438"/>
    </source>
</evidence>
<dbReference type="SUPFAM" id="SSF55874">
    <property type="entry name" value="ATPase domain of HSP90 chaperone/DNA topoisomerase II/histidine kinase"/>
    <property type="match status" value="1"/>
</dbReference>
<dbReference type="CDD" id="cd16917">
    <property type="entry name" value="HATPase_UhpB-NarQ-NarX-like"/>
    <property type="match status" value="1"/>
</dbReference>
<evidence type="ECO:0000313" key="11">
    <source>
        <dbReference type="EMBL" id="QTX32818.1"/>
    </source>
</evidence>
<evidence type="ECO:0000313" key="12">
    <source>
        <dbReference type="Proteomes" id="UP000671879"/>
    </source>
</evidence>
<evidence type="ECO:0000256" key="6">
    <source>
        <dbReference type="ARBA" id="ARBA00022777"/>
    </source>
</evidence>
<evidence type="ECO:0000256" key="9">
    <source>
        <dbReference type="SAM" id="Phobius"/>
    </source>
</evidence>
<dbReference type="GO" id="GO:0046983">
    <property type="term" value="F:protein dimerization activity"/>
    <property type="evidence" value="ECO:0007669"/>
    <property type="project" value="InterPro"/>
</dbReference>
<dbReference type="PANTHER" id="PTHR24421:SF10">
    <property type="entry name" value="NITRATE_NITRITE SENSOR PROTEIN NARQ"/>
    <property type="match status" value="1"/>
</dbReference>
<dbReference type="RefSeq" id="WP_274374075.1">
    <property type="nucleotide sequence ID" value="NZ_CP072943.1"/>
</dbReference>
<comment type="catalytic activity">
    <reaction evidence="1">
        <text>ATP + protein L-histidine = ADP + protein N-phospho-L-histidine.</text>
        <dbReference type="EC" id="2.7.13.3"/>
    </reaction>
</comment>
<keyword evidence="7" id="KW-0067">ATP-binding</keyword>
<dbReference type="Gene3D" id="3.30.565.10">
    <property type="entry name" value="Histidine kinase-like ATPase, C-terminal domain"/>
    <property type="match status" value="1"/>
</dbReference>
<dbReference type="EC" id="2.7.13.3" evidence="2"/>
<dbReference type="Pfam" id="PF07730">
    <property type="entry name" value="HisKA_3"/>
    <property type="match status" value="1"/>
</dbReference>
<evidence type="ECO:0000256" key="7">
    <source>
        <dbReference type="ARBA" id="ARBA00022840"/>
    </source>
</evidence>
<keyword evidence="9" id="KW-0472">Membrane</keyword>
<dbReference type="InterPro" id="IPR011712">
    <property type="entry name" value="Sig_transdc_His_kin_sub3_dim/P"/>
</dbReference>
<keyword evidence="9" id="KW-1133">Transmembrane helix</keyword>
<keyword evidence="12" id="KW-1185">Reference proteome</keyword>
<dbReference type="Pfam" id="PF02518">
    <property type="entry name" value="HATPase_c"/>
    <property type="match status" value="1"/>
</dbReference>
<keyword evidence="3" id="KW-0597">Phosphoprotein</keyword>
<protein>
    <recommendedName>
        <fullName evidence="2">histidine kinase</fullName>
        <ecNumber evidence="2">2.7.13.3</ecNumber>
    </recommendedName>
</protein>
<dbReference type="KEGG" id="aram:KAR29_02485"/>
<evidence type="ECO:0000256" key="5">
    <source>
        <dbReference type="ARBA" id="ARBA00022741"/>
    </source>
</evidence>
<dbReference type="PANTHER" id="PTHR24421">
    <property type="entry name" value="NITRATE/NITRITE SENSOR PROTEIN NARX-RELATED"/>
    <property type="match status" value="1"/>
</dbReference>
<dbReference type="GO" id="GO:0005524">
    <property type="term" value="F:ATP binding"/>
    <property type="evidence" value="ECO:0007669"/>
    <property type="project" value="UniProtKB-KW"/>
</dbReference>
<dbReference type="InterPro" id="IPR036890">
    <property type="entry name" value="HATPase_C_sf"/>
</dbReference>
<sequence length="455" mass="50372">MRRHLLALLVVTTLLPSLAVLVVAGVSLSHHDRAMEQVARSYVEDLAQTVASRLEDGLKGGGYLSPTMRLMGLRLFTSGLSMPGWVAVVNGEGVVLSASPGVEILSKIWRPEYPLGRAFEIRRPGSDTYTVAAYPVERGFFVVAAVSWNQLLGPMVRFSHVWAFLVGALGLAGLLAVIPLWRWLVRPLRRLEEEVSILQWGRDLPHRDDPVAVYQVRRLREVLHELARAAVDRAELTRRYVSDLVAVQERERSALAREIHDGPVQDVTALVQRLRLARGAATEEARCRHFDLAEEGASLAVRELRALCDELAPPWLDLGLSQALTELTERFGRHFDVEIDCETDPALDPLPPETVLSLFRIIQEAFNNALRHGGARKLVLRLSAEGKGLGKALIVDDGHGFEPPEDLVRLRLAGHRGLANMEERARLVGGSLEVRSARGEGTKIVVLFPLPSERP</sequence>
<evidence type="ECO:0000256" key="1">
    <source>
        <dbReference type="ARBA" id="ARBA00000085"/>
    </source>
</evidence>
<evidence type="ECO:0000256" key="3">
    <source>
        <dbReference type="ARBA" id="ARBA00022553"/>
    </source>
</evidence>
<dbReference type="Proteomes" id="UP000671879">
    <property type="component" value="Chromosome"/>
</dbReference>
<dbReference type="SMART" id="SM00387">
    <property type="entry name" value="HATPase_c"/>
    <property type="match status" value="1"/>
</dbReference>
<dbReference type="InterPro" id="IPR003594">
    <property type="entry name" value="HATPase_dom"/>
</dbReference>
<proteinExistence type="predicted"/>
<keyword evidence="9" id="KW-0812">Transmembrane</keyword>
<gene>
    <name evidence="11" type="ORF">KAR29_02485</name>
</gene>
<dbReference type="EMBL" id="CP072943">
    <property type="protein sequence ID" value="QTX32818.1"/>
    <property type="molecule type" value="Genomic_DNA"/>
</dbReference>
<reference evidence="12" key="1">
    <citation type="submission" date="2021-04" db="EMBL/GenBank/DDBJ databases">
        <title>A novel Synergistetes isolate from a pyrite-forming mixed culture.</title>
        <authorList>
            <person name="Bunk B."/>
            <person name="Sproer C."/>
            <person name="Spring S."/>
            <person name="Pester M."/>
        </authorList>
    </citation>
    <scope>NUCLEOTIDE SEQUENCE [LARGE SCALE GENOMIC DNA]</scope>
    <source>
        <strain evidence="12">J.5.4.2-T.3.5.2</strain>
    </source>
</reference>
<dbReference type="AlphaFoldDB" id="A0A9Q7AP42"/>
<keyword evidence="6 11" id="KW-0418">Kinase</keyword>
<evidence type="ECO:0000259" key="10">
    <source>
        <dbReference type="SMART" id="SM00387"/>
    </source>
</evidence>
<keyword evidence="5" id="KW-0547">Nucleotide-binding</keyword>
<dbReference type="InterPro" id="IPR050482">
    <property type="entry name" value="Sensor_HK_TwoCompSys"/>
</dbReference>
<accession>A0A9Q7AP42</accession>
<dbReference type="Gene3D" id="1.20.5.1930">
    <property type="match status" value="1"/>
</dbReference>
<keyword evidence="8" id="KW-0902">Two-component regulatory system</keyword>
<organism evidence="11 12">
    <name type="scientific">Aminithiophilus ramosus</name>
    <dbReference type="NCBI Taxonomy" id="3029084"/>
    <lineage>
        <taxon>Bacteria</taxon>
        <taxon>Thermotogati</taxon>
        <taxon>Synergistota</taxon>
        <taxon>Synergistia</taxon>
        <taxon>Synergistales</taxon>
        <taxon>Aminithiophilaceae</taxon>
        <taxon>Aminithiophilus</taxon>
    </lineage>
</organism>
<feature type="transmembrane region" description="Helical" evidence="9">
    <location>
        <begin position="161"/>
        <end position="181"/>
    </location>
</feature>